<evidence type="ECO:0000313" key="4">
    <source>
        <dbReference type="Proteomes" id="UP000187151"/>
    </source>
</evidence>
<feature type="transmembrane region" description="Helical" evidence="2">
    <location>
        <begin position="218"/>
        <end position="240"/>
    </location>
</feature>
<name>A0ABX3G4Z8_9ACTN</name>
<dbReference type="RefSeq" id="WP_076043970.1">
    <property type="nucleotide sequence ID" value="NZ_MQUR01000020.1"/>
</dbReference>
<proteinExistence type="predicted"/>
<keyword evidence="2" id="KW-0812">Transmembrane</keyword>
<reference evidence="3 4" key="1">
    <citation type="submission" date="2016-01" db="EMBL/GenBank/DDBJ databases">
        <title>Streptomyces amritsarensis strain MTCC 11845 genome sequencing and assembly.</title>
        <authorList>
            <person name="Sharma D."/>
            <person name="Nair G.R."/>
            <person name="Kaur G."/>
            <person name="Manhas R.K."/>
            <person name="Mayilraj S."/>
        </authorList>
    </citation>
    <scope>NUCLEOTIDE SEQUENCE [LARGE SCALE GENOMIC DNA]</scope>
    <source>
        <strain evidence="3 4">MTCC 11845</strain>
    </source>
</reference>
<keyword evidence="4" id="KW-1185">Reference proteome</keyword>
<evidence type="ECO:0008006" key="5">
    <source>
        <dbReference type="Google" id="ProtNLM"/>
    </source>
</evidence>
<evidence type="ECO:0000313" key="3">
    <source>
        <dbReference type="EMBL" id="OLZ68734.1"/>
    </source>
</evidence>
<feature type="compositionally biased region" description="Low complexity" evidence="1">
    <location>
        <begin position="269"/>
        <end position="289"/>
    </location>
</feature>
<evidence type="ECO:0000256" key="2">
    <source>
        <dbReference type="SAM" id="Phobius"/>
    </source>
</evidence>
<feature type="compositionally biased region" description="Pro residues" evidence="1">
    <location>
        <begin position="1"/>
        <end position="17"/>
    </location>
</feature>
<gene>
    <name evidence="3" type="ORF">AVW11_12020</name>
</gene>
<feature type="region of interest" description="Disordered" evidence="1">
    <location>
        <begin position="1"/>
        <end position="139"/>
    </location>
</feature>
<feature type="region of interest" description="Disordered" evidence="1">
    <location>
        <begin position="265"/>
        <end position="290"/>
    </location>
</feature>
<comment type="caution">
    <text evidence="3">The sequence shown here is derived from an EMBL/GenBank/DDBJ whole genome shotgun (WGS) entry which is preliminary data.</text>
</comment>
<sequence>MTTPPNPPSTPSGPPTEPAGTPAPEAAPIPAPAQPLSLEKTAAPEPASAPDSAPAPETPPAAAAPETAAAQATPETATPETATPEAASEAASAAEAPTAEPAPAPSAFAPPTQATPAPQAPAAPAAPFGAPGVPAGPADPWAQPVPGYAAAPYGGYPQAGESTNGLAVATLIVGGFGVVLAFVPFLFWLGGILAVTGVGLGIGAIVRANKGAPNKSMAVIGTVLAGAGILASVGGFFLTVSVMERTTDRIEAGIDDFADYDPELDGPYPSSEPWPSGSAPASPSPSQVPGLTSALPFGETYTYPNGVKVSLSKPTKYEPKGIIAREQVKNAIQITITITNGSTAPHEVIYAVPNVRDDKGMTAEMVFDTGGGSTVPKMVKGSILPGESASGVVAFEIPEGTGSITADIAAGTLLDDVKYAGPIG</sequence>
<dbReference type="EMBL" id="MQUR01000020">
    <property type="protein sequence ID" value="OLZ68734.1"/>
    <property type="molecule type" value="Genomic_DNA"/>
</dbReference>
<evidence type="ECO:0000256" key="1">
    <source>
        <dbReference type="SAM" id="MobiDB-lite"/>
    </source>
</evidence>
<keyword evidence="2" id="KW-0472">Membrane</keyword>
<feature type="compositionally biased region" description="Low complexity" evidence="1">
    <location>
        <begin position="41"/>
        <end position="139"/>
    </location>
</feature>
<feature type="transmembrane region" description="Helical" evidence="2">
    <location>
        <begin position="188"/>
        <end position="206"/>
    </location>
</feature>
<organism evidence="3 4">
    <name type="scientific">Streptomyces amritsarensis</name>
    <dbReference type="NCBI Taxonomy" id="681158"/>
    <lineage>
        <taxon>Bacteria</taxon>
        <taxon>Bacillati</taxon>
        <taxon>Actinomycetota</taxon>
        <taxon>Actinomycetes</taxon>
        <taxon>Kitasatosporales</taxon>
        <taxon>Streptomycetaceae</taxon>
        <taxon>Streptomyces</taxon>
    </lineage>
</organism>
<accession>A0ABX3G4Z8</accession>
<protein>
    <recommendedName>
        <fullName evidence="5">DUF4352 domain-containing protein</fullName>
    </recommendedName>
</protein>
<keyword evidence="2" id="KW-1133">Transmembrane helix</keyword>
<dbReference type="Proteomes" id="UP000187151">
    <property type="component" value="Unassembled WGS sequence"/>
</dbReference>